<keyword evidence="8" id="KW-1185">Reference proteome</keyword>
<evidence type="ECO:0000256" key="3">
    <source>
        <dbReference type="ARBA" id="ARBA00022859"/>
    </source>
</evidence>
<dbReference type="Proteomes" id="UP001458880">
    <property type="component" value="Unassembled WGS sequence"/>
</dbReference>
<proteinExistence type="inferred from homology"/>
<keyword evidence="3" id="KW-0391">Immunity</keyword>
<evidence type="ECO:0000256" key="4">
    <source>
        <dbReference type="SAM" id="SignalP"/>
    </source>
</evidence>
<protein>
    <submittedName>
        <fullName evidence="7">Carbohydrate binding domain (Family 32)</fullName>
    </submittedName>
</protein>
<dbReference type="PROSITE" id="PS51762">
    <property type="entry name" value="GH16_2"/>
    <property type="match status" value="1"/>
</dbReference>
<sequence length="447" mass="50188">MSGKILLVYLISLINSGTLGQAQQPAFTIPPLTLYAYQPRGFRAEMPDVDGIKLFAFHGRVNEPLPTAKDGDLSGDVNSPNNGKWVYENPDLTLAVGDKVYYWVYVQHNSLGYTKHDVVFEVTELVSKECRPATTKATGIYTKICGGNIIFSDEFDGVWVDTNNWIPQRYIPSYTDDDNYEFVSYQTDNTNLFTRESSLYLKPTVATSKAQVNGRLDLTQGCTRSNRDSCVYNQVGAFILPPVTSAKIISKLSFKYGKIEIKAKLPIGDWIYPQIELIPVNKLPEYPKILIAYSRGNLNLSLNSGEDLGSTLLFGGPVSERAEPERSRNLKSRRLTVPFGREMRTYGLSWSPNRIDVSVDNAVYGTILANEYTALNSEYRIALGVGVGGNHDFPDDTKSGNSWKPWKNLKNDLKTMNNFFERRGSWENTWFGDDVALQIDSVKVWAL</sequence>
<evidence type="ECO:0000259" key="5">
    <source>
        <dbReference type="PROSITE" id="PS51762"/>
    </source>
</evidence>
<comment type="similarity">
    <text evidence="1">Belongs to the insect beta-1,3-glucan binding protein family.</text>
</comment>
<dbReference type="SUPFAM" id="SSF49899">
    <property type="entry name" value="Concanavalin A-like lectins/glucanases"/>
    <property type="match status" value="1"/>
</dbReference>
<dbReference type="PANTHER" id="PTHR10963:SF60">
    <property type="entry name" value="GRAM-NEGATIVE BACTERIA-BINDING PROTEIN 1-RELATED"/>
    <property type="match status" value="1"/>
</dbReference>
<dbReference type="PROSITE" id="PS51969">
    <property type="entry name" value="CBM39"/>
    <property type="match status" value="1"/>
</dbReference>
<dbReference type="AlphaFoldDB" id="A0AAW1IWG0"/>
<evidence type="ECO:0000313" key="8">
    <source>
        <dbReference type="Proteomes" id="UP001458880"/>
    </source>
</evidence>
<dbReference type="InterPro" id="IPR031756">
    <property type="entry name" value="BGBP_N"/>
</dbReference>
<organism evidence="7 8">
    <name type="scientific">Popillia japonica</name>
    <name type="common">Japanese beetle</name>
    <dbReference type="NCBI Taxonomy" id="7064"/>
    <lineage>
        <taxon>Eukaryota</taxon>
        <taxon>Metazoa</taxon>
        <taxon>Ecdysozoa</taxon>
        <taxon>Arthropoda</taxon>
        <taxon>Hexapoda</taxon>
        <taxon>Insecta</taxon>
        <taxon>Pterygota</taxon>
        <taxon>Neoptera</taxon>
        <taxon>Endopterygota</taxon>
        <taxon>Coleoptera</taxon>
        <taxon>Polyphaga</taxon>
        <taxon>Scarabaeiformia</taxon>
        <taxon>Scarabaeidae</taxon>
        <taxon>Rutelinae</taxon>
        <taxon>Popillia</taxon>
    </lineage>
</organism>
<evidence type="ECO:0000256" key="1">
    <source>
        <dbReference type="ARBA" id="ARBA00008781"/>
    </source>
</evidence>
<evidence type="ECO:0000313" key="7">
    <source>
        <dbReference type="EMBL" id="KAK9694449.1"/>
    </source>
</evidence>
<name>A0AAW1IWG0_POPJA</name>
<reference evidence="7 8" key="1">
    <citation type="journal article" date="2024" name="BMC Genomics">
        <title>De novo assembly and annotation of Popillia japonica's genome with initial clues to its potential as an invasive pest.</title>
        <authorList>
            <person name="Cucini C."/>
            <person name="Boschi S."/>
            <person name="Funari R."/>
            <person name="Cardaioli E."/>
            <person name="Iannotti N."/>
            <person name="Marturano G."/>
            <person name="Paoli F."/>
            <person name="Bruttini M."/>
            <person name="Carapelli A."/>
            <person name="Frati F."/>
            <person name="Nardi F."/>
        </authorList>
    </citation>
    <scope>NUCLEOTIDE SEQUENCE [LARGE SCALE GENOMIC DNA]</scope>
    <source>
        <strain evidence="7">DMR45628</strain>
    </source>
</reference>
<keyword evidence="2" id="KW-0399">Innate immunity</keyword>
<evidence type="ECO:0000256" key="2">
    <source>
        <dbReference type="ARBA" id="ARBA00022588"/>
    </source>
</evidence>
<dbReference type="Gene3D" id="2.60.120.200">
    <property type="match status" value="1"/>
</dbReference>
<dbReference type="GO" id="GO:0004553">
    <property type="term" value="F:hydrolase activity, hydrolyzing O-glycosyl compounds"/>
    <property type="evidence" value="ECO:0007669"/>
    <property type="project" value="InterPro"/>
</dbReference>
<feature type="chain" id="PRO_5043643156" evidence="4">
    <location>
        <begin position="23"/>
        <end position="447"/>
    </location>
</feature>
<dbReference type="InterPro" id="IPR000757">
    <property type="entry name" value="Beta-glucanase-like"/>
</dbReference>
<feature type="domain" description="CBM39" evidence="6">
    <location>
        <begin position="27"/>
        <end position="127"/>
    </location>
</feature>
<evidence type="ECO:0000259" key="6">
    <source>
        <dbReference type="PROSITE" id="PS51969"/>
    </source>
</evidence>
<dbReference type="PANTHER" id="PTHR10963">
    <property type="entry name" value="GLYCOSYL HYDROLASE-RELATED"/>
    <property type="match status" value="1"/>
</dbReference>
<keyword evidence="4" id="KW-0732">Signal</keyword>
<dbReference type="Gene3D" id="2.60.40.2140">
    <property type="entry name" value="Beta-1,3-glucan-recognition protein, N-terminal domain"/>
    <property type="match status" value="1"/>
</dbReference>
<dbReference type="InterPro" id="IPR050546">
    <property type="entry name" value="Glycosyl_Hydrlase_16"/>
</dbReference>
<dbReference type="Pfam" id="PF15886">
    <property type="entry name" value="CBM39"/>
    <property type="match status" value="1"/>
</dbReference>
<dbReference type="EMBL" id="JASPKY010000512">
    <property type="protein sequence ID" value="KAK9694449.1"/>
    <property type="molecule type" value="Genomic_DNA"/>
</dbReference>
<accession>A0AAW1IWG0</accession>
<dbReference type="InterPro" id="IPR013320">
    <property type="entry name" value="ConA-like_dom_sf"/>
</dbReference>
<dbReference type="GO" id="GO:0005975">
    <property type="term" value="P:carbohydrate metabolic process"/>
    <property type="evidence" value="ECO:0007669"/>
    <property type="project" value="InterPro"/>
</dbReference>
<dbReference type="GO" id="GO:0045087">
    <property type="term" value="P:innate immune response"/>
    <property type="evidence" value="ECO:0007669"/>
    <property type="project" value="UniProtKB-KW"/>
</dbReference>
<comment type="caution">
    <text evidence="7">The sequence shown here is derived from an EMBL/GenBank/DDBJ whole genome shotgun (WGS) entry which is preliminary data.</text>
</comment>
<feature type="signal peptide" evidence="4">
    <location>
        <begin position="1"/>
        <end position="22"/>
    </location>
</feature>
<dbReference type="InterPro" id="IPR043030">
    <property type="entry name" value="BGBP_N_sf"/>
</dbReference>
<dbReference type="GO" id="GO:0030246">
    <property type="term" value="F:carbohydrate binding"/>
    <property type="evidence" value="ECO:0007669"/>
    <property type="project" value="InterPro"/>
</dbReference>
<gene>
    <name evidence="7" type="ORF">QE152_g33535</name>
</gene>
<feature type="domain" description="GH16" evidence="5">
    <location>
        <begin position="134"/>
        <end position="447"/>
    </location>
</feature>